<organism evidence="22 23">
    <name type="scientific">Actinorhabdospora filicis</name>
    <dbReference type="NCBI Taxonomy" id="1785913"/>
    <lineage>
        <taxon>Bacteria</taxon>
        <taxon>Bacillati</taxon>
        <taxon>Actinomycetota</taxon>
        <taxon>Actinomycetes</taxon>
        <taxon>Micromonosporales</taxon>
        <taxon>Micromonosporaceae</taxon>
        <taxon>Actinorhabdospora</taxon>
    </lineage>
</organism>
<keyword evidence="7" id="KW-0679">Respiratory chain</keyword>
<gene>
    <name evidence="22" type="primary">qcrA</name>
    <name evidence="22" type="ORF">Afil01_48490</name>
</gene>
<keyword evidence="8 20" id="KW-0812">Transmembrane</keyword>
<keyword evidence="15" id="KW-0411">Iron-sulfur</keyword>
<dbReference type="GO" id="GO:0005886">
    <property type="term" value="C:plasma membrane"/>
    <property type="evidence" value="ECO:0007669"/>
    <property type="project" value="UniProtKB-SubCell"/>
</dbReference>
<comment type="subcellular location">
    <subcellularLocation>
        <location evidence="2">Cell membrane</location>
        <topology evidence="2">Multi-pass membrane protein</topology>
    </subcellularLocation>
</comment>
<keyword evidence="14" id="KW-0408">Iron</keyword>
<evidence type="ECO:0000256" key="19">
    <source>
        <dbReference type="ARBA" id="ARBA00032409"/>
    </source>
</evidence>
<evidence type="ECO:0000313" key="23">
    <source>
        <dbReference type="Proteomes" id="UP001165079"/>
    </source>
</evidence>
<dbReference type="PROSITE" id="PS51296">
    <property type="entry name" value="RIESKE"/>
    <property type="match status" value="1"/>
</dbReference>
<dbReference type="GO" id="GO:0004497">
    <property type="term" value="F:monooxygenase activity"/>
    <property type="evidence" value="ECO:0007669"/>
    <property type="project" value="UniProtKB-ARBA"/>
</dbReference>
<comment type="caution">
    <text evidence="22">The sequence shown here is derived from an EMBL/GenBank/DDBJ whole genome shotgun (WGS) entry which is preliminary data.</text>
</comment>
<keyword evidence="10" id="KW-0479">Metal-binding</keyword>
<keyword evidence="17" id="KW-1015">Disulfide bond</keyword>
<keyword evidence="9" id="KW-0001">2Fe-2S</keyword>
<dbReference type="Pfam" id="PF19297">
    <property type="entry name" value="QcrA_N"/>
    <property type="match status" value="1"/>
</dbReference>
<dbReference type="Pfam" id="PF00355">
    <property type="entry name" value="Rieske"/>
    <property type="match status" value="1"/>
</dbReference>
<comment type="similarity">
    <text evidence="3">Belongs to the Rieske iron-sulfur protein family.</text>
</comment>
<evidence type="ECO:0000256" key="11">
    <source>
        <dbReference type="ARBA" id="ARBA00022982"/>
    </source>
</evidence>
<dbReference type="EMBL" id="BSTX01000003">
    <property type="protein sequence ID" value="GLZ80042.1"/>
    <property type="molecule type" value="Genomic_DNA"/>
</dbReference>
<keyword evidence="16 20" id="KW-0472">Membrane</keyword>
<dbReference type="PANTHER" id="PTHR10134">
    <property type="entry name" value="CYTOCHROME B-C1 COMPLEX SUBUNIT RIESKE, MITOCHONDRIAL"/>
    <property type="match status" value="1"/>
</dbReference>
<evidence type="ECO:0000256" key="12">
    <source>
        <dbReference type="ARBA" id="ARBA00022989"/>
    </source>
</evidence>
<reference evidence="22" key="1">
    <citation type="submission" date="2023-03" db="EMBL/GenBank/DDBJ databases">
        <title>Actinorhabdospora filicis NBRC 111898.</title>
        <authorList>
            <person name="Ichikawa N."/>
            <person name="Sato H."/>
            <person name="Tonouchi N."/>
        </authorList>
    </citation>
    <scope>NUCLEOTIDE SEQUENCE</scope>
    <source>
        <strain evidence="22">NBRC 111898</strain>
    </source>
</reference>
<keyword evidence="23" id="KW-1185">Reference proteome</keyword>
<evidence type="ECO:0000256" key="7">
    <source>
        <dbReference type="ARBA" id="ARBA00022660"/>
    </source>
</evidence>
<comment type="function">
    <text evidence="1">Iron-sulfur subunit of the cytochrome bc1 complex, an essential component of the respiratory electron transport chain required for ATP synthesis. The bc1 complex catalyzes the oxidation of menaquinol and the reduction of cytochrome c in the respiratory chain. The bc1 complex operates through a Q-cycle mechanism that couples electron transfer to generation of the proton gradient that drives ATP synthesis.</text>
</comment>
<protein>
    <recommendedName>
        <fullName evidence="4">Cytochrome bc1 complex Rieske iron-sulfur subunit</fullName>
    </recommendedName>
    <alternativeName>
        <fullName evidence="18">Cytochrome bc1 reductase complex subunit QcrA</fullName>
    </alternativeName>
    <alternativeName>
        <fullName evidence="19">Rieske iron-sulfur protein</fullName>
    </alternativeName>
</protein>
<dbReference type="GO" id="GO:0016705">
    <property type="term" value="F:oxidoreductase activity, acting on paired donors, with incorporation or reduction of molecular oxygen"/>
    <property type="evidence" value="ECO:0007669"/>
    <property type="project" value="UniProtKB-ARBA"/>
</dbReference>
<evidence type="ECO:0000256" key="8">
    <source>
        <dbReference type="ARBA" id="ARBA00022692"/>
    </source>
</evidence>
<keyword evidence="6" id="KW-1003">Cell membrane</keyword>
<evidence type="ECO:0000256" key="3">
    <source>
        <dbReference type="ARBA" id="ARBA00010651"/>
    </source>
</evidence>
<evidence type="ECO:0000256" key="13">
    <source>
        <dbReference type="ARBA" id="ARBA00023002"/>
    </source>
</evidence>
<dbReference type="InterPro" id="IPR017941">
    <property type="entry name" value="Rieske_2Fe-2S"/>
</dbReference>
<dbReference type="InterPro" id="IPR045603">
    <property type="entry name" value="QcrA_N"/>
</dbReference>
<evidence type="ECO:0000256" key="18">
    <source>
        <dbReference type="ARBA" id="ARBA00029586"/>
    </source>
</evidence>
<feature type="domain" description="Rieske" evidence="21">
    <location>
        <begin position="238"/>
        <end position="341"/>
    </location>
</feature>
<evidence type="ECO:0000256" key="14">
    <source>
        <dbReference type="ARBA" id="ARBA00023004"/>
    </source>
</evidence>
<evidence type="ECO:0000256" key="20">
    <source>
        <dbReference type="SAM" id="Phobius"/>
    </source>
</evidence>
<evidence type="ECO:0000256" key="5">
    <source>
        <dbReference type="ARBA" id="ARBA00022448"/>
    </source>
</evidence>
<dbReference type="InterPro" id="IPR036922">
    <property type="entry name" value="Rieske_2Fe-2S_sf"/>
</dbReference>
<evidence type="ECO:0000256" key="16">
    <source>
        <dbReference type="ARBA" id="ARBA00023136"/>
    </source>
</evidence>
<dbReference type="AlphaFoldDB" id="A0A9W6SQJ6"/>
<evidence type="ECO:0000256" key="15">
    <source>
        <dbReference type="ARBA" id="ARBA00023014"/>
    </source>
</evidence>
<evidence type="ECO:0000256" key="9">
    <source>
        <dbReference type="ARBA" id="ARBA00022714"/>
    </source>
</evidence>
<evidence type="ECO:0000256" key="2">
    <source>
        <dbReference type="ARBA" id="ARBA00004651"/>
    </source>
</evidence>
<evidence type="ECO:0000256" key="10">
    <source>
        <dbReference type="ARBA" id="ARBA00022723"/>
    </source>
</evidence>
<feature type="transmembrane region" description="Helical" evidence="20">
    <location>
        <begin position="58"/>
        <end position="78"/>
    </location>
</feature>
<sequence length="360" mass="39873">MSKEATPGDAEPIDVMDPKTTQYELVKEALRRDGIEILHYEPRYEPGSKEEKRVERTIAFFFALTGLGALGFIVTYIWWPYEYEFGGADVMSKWYTPMLGLCLGVALAGLGLGVLTWAKKLLPKEEMIQERHDGASEPEDRKLAGAVLAGVGGDIGIHRRPLLKRALLFGAAPLGLAALMPIGGLIKDPKNDLFETGFNKKFNNGKPVRLMREDGTLVRPEDVSVGGQITVFPAIPGGASLKHADSPTLLIHLREADAEEARKNAYVMNQGSQWQNFIAYSKICTHVGCPASLYEQQTNRLLCPCHQSQFHITDNAKPIFGPATRSLPQLPLDVDEEGYLYATEDYKVAIGPAFWEREKK</sequence>
<accession>A0A9W6SQJ6</accession>
<evidence type="ECO:0000256" key="4">
    <source>
        <dbReference type="ARBA" id="ARBA00015816"/>
    </source>
</evidence>
<dbReference type="SUPFAM" id="SSF50022">
    <property type="entry name" value="ISP domain"/>
    <property type="match status" value="1"/>
</dbReference>
<dbReference type="Proteomes" id="UP001165079">
    <property type="component" value="Unassembled WGS sequence"/>
</dbReference>
<keyword evidence="13" id="KW-0560">Oxidoreductase</keyword>
<evidence type="ECO:0000259" key="21">
    <source>
        <dbReference type="PROSITE" id="PS51296"/>
    </source>
</evidence>
<dbReference type="GO" id="GO:0051537">
    <property type="term" value="F:2 iron, 2 sulfur cluster binding"/>
    <property type="evidence" value="ECO:0007669"/>
    <property type="project" value="UniProtKB-KW"/>
</dbReference>
<dbReference type="GO" id="GO:0046872">
    <property type="term" value="F:metal ion binding"/>
    <property type="evidence" value="ECO:0007669"/>
    <property type="project" value="UniProtKB-KW"/>
</dbReference>
<evidence type="ECO:0000256" key="17">
    <source>
        <dbReference type="ARBA" id="ARBA00023157"/>
    </source>
</evidence>
<keyword evidence="12 20" id="KW-1133">Transmembrane helix</keyword>
<dbReference type="RefSeq" id="WP_285665168.1">
    <property type="nucleotide sequence ID" value="NZ_BSTX01000003.1"/>
</dbReference>
<proteinExistence type="inferred from homology"/>
<dbReference type="InterPro" id="IPR014349">
    <property type="entry name" value="Rieske_Fe-S_prot"/>
</dbReference>
<feature type="transmembrane region" description="Helical" evidence="20">
    <location>
        <begin position="166"/>
        <end position="186"/>
    </location>
</feature>
<keyword evidence="11" id="KW-0249">Electron transport</keyword>
<feature type="transmembrane region" description="Helical" evidence="20">
    <location>
        <begin position="98"/>
        <end position="118"/>
    </location>
</feature>
<dbReference type="Gene3D" id="2.102.10.10">
    <property type="entry name" value="Rieske [2Fe-2S] iron-sulphur domain"/>
    <property type="match status" value="1"/>
</dbReference>
<dbReference type="CDD" id="cd03467">
    <property type="entry name" value="Rieske"/>
    <property type="match status" value="1"/>
</dbReference>
<keyword evidence="5" id="KW-0813">Transport</keyword>
<name>A0A9W6SQJ6_9ACTN</name>
<evidence type="ECO:0000313" key="22">
    <source>
        <dbReference type="EMBL" id="GLZ80042.1"/>
    </source>
</evidence>
<evidence type="ECO:0000256" key="6">
    <source>
        <dbReference type="ARBA" id="ARBA00022475"/>
    </source>
</evidence>
<evidence type="ECO:0000256" key="1">
    <source>
        <dbReference type="ARBA" id="ARBA00002494"/>
    </source>
</evidence>